<dbReference type="OrthoDB" id="9792276at2"/>
<dbReference type="InterPro" id="IPR058240">
    <property type="entry name" value="rSAM_sf"/>
</dbReference>
<evidence type="ECO:0000256" key="5">
    <source>
        <dbReference type="ARBA" id="ARBA00023014"/>
    </source>
</evidence>
<keyword evidence="5" id="KW-0411">Iron-sulfur</keyword>
<keyword evidence="2" id="KW-0949">S-adenosyl-L-methionine</keyword>
<gene>
    <name evidence="6" type="ORF">E5J99_06295</name>
</gene>
<evidence type="ECO:0000313" key="6">
    <source>
        <dbReference type="EMBL" id="TGE17799.1"/>
    </source>
</evidence>
<dbReference type="GO" id="GO:0003824">
    <property type="term" value="F:catalytic activity"/>
    <property type="evidence" value="ECO:0007669"/>
    <property type="project" value="InterPro"/>
</dbReference>
<dbReference type="Gene3D" id="3.20.20.70">
    <property type="entry name" value="Aldolase class I"/>
    <property type="match status" value="1"/>
</dbReference>
<dbReference type="CDD" id="cd01335">
    <property type="entry name" value="Radical_SAM"/>
    <property type="match status" value="1"/>
</dbReference>
<comment type="caution">
    <text evidence="6">The sequence shown here is derived from an EMBL/GenBank/DDBJ whole genome shotgun (WGS) entry which is preliminary data.</text>
</comment>
<reference evidence="6 7" key="1">
    <citation type="submission" date="2019-04" db="EMBL/GenBank/DDBJ databases">
        <authorList>
            <person name="Feng G."/>
            <person name="Zhang J."/>
            <person name="Zhu H."/>
        </authorList>
    </citation>
    <scope>NUCLEOTIDE SEQUENCE [LARGE SCALE GENOMIC DNA]</scope>
    <source>
        <strain evidence="6 7">JCM 17223</strain>
    </source>
</reference>
<dbReference type="GO" id="GO:0046872">
    <property type="term" value="F:metal ion binding"/>
    <property type="evidence" value="ECO:0007669"/>
    <property type="project" value="UniProtKB-KW"/>
</dbReference>
<dbReference type="GO" id="GO:0051536">
    <property type="term" value="F:iron-sulfur cluster binding"/>
    <property type="evidence" value="ECO:0007669"/>
    <property type="project" value="UniProtKB-KW"/>
</dbReference>
<dbReference type="SUPFAM" id="SSF102114">
    <property type="entry name" value="Radical SAM enzymes"/>
    <property type="match status" value="1"/>
</dbReference>
<dbReference type="Proteomes" id="UP000297739">
    <property type="component" value="Unassembled WGS sequence"/>
</dbReference>
<evidence type="ECO:0000256" key="3">
    <source>
        <dbReference type="ARBA" id="ARBA00022723"/>
    </source>
</evidence>
<dbReference type="AlphaFoldDB" id="A0A4Z0PNP2"/>
<proteinExistence type="predicted"/>
<name>A0A4Z0PNP2_9BACT</name>
<evidence type="ECO:0000256" key="4">
    <source>
        <dbReference type="ARBA" id="ARBA00023004"/>
    </source>
</evidence>
<evidence type="ECO:0000256" key="1">
    <source>
        <dbReference type="ARBA" id="ARBA00001966"/>
    </source>
</evidence>
<comment type="cofactor">
    <cofactor evidence="1">
        <name>[4Fe-4S] cluster</name>
        <dbReference type="ChEBI" id="CHEBI:49883"/>
    </cofactor>
</comment>
<keyword evidence="4" id="KW-0408">Iron</keyword>
<dbReference type="SFLD" id="SFLDS00029">
    <property type="entry name" value="Radical_SAM"/>
    <property type="match status" value="1"/>
</dbReference>
<dbReference type="InterPro" id="IPR013785">
    <property type="entry name" value="Aldolase_TIM"/>
</dbReference>
<protein>
    <submittedName>
        <fullName evidence="6">Radical SAM protein</fullName>
    </submittedName>
</protein>
<dbReference type="InterPro" id="IPR007197">
    <property type="entry name" value="rSAM"/>
</dbReference>
<keyword evidence="7" id="KW-1185">Reference proteome</keyword>
<organism evidence="6 7">
    <name type="scientific">Hymenobacter elongatus</name>
    <dbReference type="NCBI Taxonomy" id="877208"/>
    <lineage>
        <taxon>Bacteria</taxon>
        <taxon>Pseudomonadati</taxon>
        <taxon>Bacteroidota</taxon>
        <taxon>Cytophagia</taxon>
        <taxon>Cytophagales</taxon>
        <taxon>Hymenobacteraceae</taxon>
        <taxon>Hymenobacter</taxon>
    </lineage>
</organism>
<dbReference type="EMBL" id="SRLD01000009">
    <property type="protein sequence ID" value="TGE17799.1"/>
    <property type="molecule type" value="Genomic_DNA"/>
</dbReference>
<evidence type="ECO:0000313" key="7">
    <source>
        <dbReference type="Proteomes" id="UP000297739"/>
    </source>
</evidence>
<keyword evidence="3" id="KW-0479">Metal-binding</keyword>
<sequence>MVEPKVTLYSYLNRPVLDRVFFVPFWDCPYQCEFCCVDSLPGKPAGWPDSGEDLLFELLETMSRRYGRRMQLHFYGGEPMLRAGYVEHIARRVRDSPYVSKLVLYTTLRSKSPRQVLEILGSKRLEILVNPDTVNERVLAALQELKGVARLNLLPLTITTGRGAEHEPGYKQDFFQRYMPVGWPGRNCFAKVTGMLVNGPQRTVHTCCMPQSPIVGTFDSSAADIVAQYEAALATVPQALNASCRSSGGAHPCGVCDKFSGYQSQAGPGQNSYTVAEALALA</sequence>
<evidence type="ECO:0000256" key="2">
    <source>
        <dbReference type="ARBA" id="ARBA00022691"/>
    </source>
</evidence>
<dbReference type="Pfam" id="PF13353">
    <property type="entry name" value="Fer4_12"/>
    <property type="match status" value="1"/>
</dbReference>
<accession>A0A4Z0PNP2</accession>
<dbReference type="RefSeq" id="WP_135496876.1">
    <property type="nucleotide sequence ID" value="NZ_SRLD01000009.1"/>
</dbReference>